<keyword evidence="1" id="KW-0862">Zinc</keyword>
<dbReference type="Proteomes" id="UP000092971">
    <property type="component" value="Chromosome"/>
</dbReference>
<feature type="domain" description="Methyltransferase" evidence="3">
    <location>
        <begin position="85"/>
        <end position="203"/>
    </location>
</feature>
<evidence type="ECO:0000256" key="1">
    <source>
        <dbReference type="PIRSR" id="PIRSR018249-1"/>
    </source>
</evidence>
<dbReference type="CDD" id="cd02440">
    <property type="entry name" value="AdoMet_MTases"/>
    <property type="match status" value="1"/>
</dbReference>
<dbReference type="AlphaFoldDB" id="A0A1B1YEE9"/>
<sequence length="273" mass="31440">MRMSHFVCPVCNSELMLEGNIFRCRNNHCYDRARSGYVNLLMSQAKKVHGDDKTMLLARRNFLEKGYYKPLLDKLTEIIIRCVKNNDVLLDAGCGEGWYTDNIYRELKSRDYNVHVIGIDISKNAVELLAKRNKEIETAVASVYKMPVKSESCDIVLSVFAPVCAEEIKRVLKRDAVFIRVYPLERHLLSLKKLIYDNVVLNELPNRDIEGLKLAESHTVKNIINLGTNGDILNLFMMTPYYYRTSQSDKGKIAETDKLSTETEFGIDVYRRL</sequence>
<dbReference type="Pfam" id="PF21302">
    <property type="entry name" value="Zn_ribbon_RlmA"/>
    <property type="match status" value="1"/>
</dbReference>
<dbReference type="Pfam" id="PF13847">
    <property type="entry name" value="Methyltransf_31"/>
    <property type="match status" value="1"/>
</dbReference>
<dbReference type="GO" id="GO:0008168">
    <property type="term" value="F:methyltransferase activity"/>
    <property type="evidence" value="ECO:0007669"/>
    <property type="project" value="UniProtKB-KW"/>
</dbReference>
<evidence type="ECO:0000259" key="4">
    <source>
        <dbReference type="Pfam" id="PF21302"/>
    </source>
</evidence>
<keyword evidence="5" id="KW-0808">Transferase</keyword>
<reference evidence="5 6" key="1">
    <citation type="submission" date="2016-02" db="EMBL/GenBank/DDBJ databases">
        <title>Comparison of Clostridium stercorarium subspecies using comparative genomics and transcriptomics.</title>
        <authorList>
            <person name="Schellenberg J."/>
            <person name="Thallinger G."/>
            <person name="Levin D.B."/>
            <person name="Zhang X."/>
            <person name="Alvare G."/>
            <person name="Fristensky B."/>
            <person name="Sparling R."/>
        </authorList>
    </citation>
    <scope>NUCLEOTIDE SEQUENCE [LARGE SCALE GENOMIC DNA]</scope>
    <source>
        <strain evidence="5 6">DSM 2910</strain>
    </source>
</reference>
<dbReference type="SUPFAM" id="SSF53335">
    <property type="entry name" value="S-adenosyl-L-methionine-dependent methyltransferases"/>
    <property type="match status" value="1"/>
</dbReference>
<dbReference type="PIRSF" id="PIRSF018249">
    <property type="entry name" value="MyrA_prd"/>
    <property type="match status" value="1"/>
</dbReference>
<dbReference type="EMBL" id="CP014672">
    <property type="protein sequence ID" value="ANW99139.1"/>
    <property type="molecule type" value="Genomic_DNA"/>
</dbReference>
<keyword evidence="5" id="KW-0489">Methyltransferase</keyword>
<dbReference type="InterPro" id="IPR048647">
    <property type="entry name" value="RlmA_N"/>
</dbReference>
<feature type="binding site" evidence="2">
    <location>
        <position position="187"/>
    </location>
    <ligand>
        <name>S-adenosyl-L-methionine</name>
        <dbReference type="ChEBI" id="CHEBI:59789"/>
    </ligand>
</feature>
<organism evidence="5 6">
    <name type="scientific">Thermoclostridium stercorarium subsp. thermolacticum DSM 2910</name>
    <dbReference type="NCBI Taxonomy" id="1121336"/>
    <lineage>
        <taxon>Bacteria</taxon>
        <taxon>Bacillati</taxon>
        <taxon>Bacillota</taxon>
        <taxon>Clostridia</taxon>
        <taxon>Eubacteriales</taxon>
        <taxon>Oscillospiraceae</taxon>
        <taxon>Thermoclostridium</taxon>
    </lineage>
</organism>
<feature type="binding site" evidence="2">
    <location>
        <position position="68"/>
    </location>
    <ligand>
        <name>S-adenosyl-L-methionine</name>
        <dbReference type="ChEBI" id="CHEBI:59789"/>
    </ligand>
</feature>
<dbReference type="OrthoDB" id="5522265at2"/>
<evidence type="ECO:0000259" key="3">
    <source>
        <dbReference type="Pfam" id="PF13847"/>
    </source>
</evidence>
<dbReference type="Gene3D" id="3.40.50.150">
    <property type="entry name" value="Vaccinia Virus protein VP39"/>
    <property type="match status" value="1"/>
</dbReference>
<keyword evidence="2" id="KW-0949">S-adenosyl-L-methionine</keyword>
<feature type="domain" description="23S rRNA (guanine(745)-N(1))-methyltransferase N-terminal" evidence="4">
    <location>
        <begin position="6"/>
        <end position="47"/>
    </location>
</feature>
<protein>
    <submittedName>
        <fullName evidence="5">Methyltransferase</fullName>
    </submittedName>
</protein>
<feature type="binding site" evidence="1">
    <location>
        <position position="24"/>
    </location>
    <ligand>
        <name>Zn(2+)</name>
        <dbReference type="ChEBI" id="CHEBI:29105"/>
    </ligand>
</feature>
<evidence type="ECO:0000313" key="5">
    <source>
        <dbReference type="EMBL" id="ANW99139.1"/>
    </source>
</evidence>
<feature type="binding site" evidence="1">
    <location>
        <position position="11"/>
    </location>
    <ligand>
        <name>Zn(2+)</name>
        <dbReference type="ChEBI" id="CHEBI:29105"/>
    </ligand>
</feature>
<dbReference type="GO" id="GO:0032259">
    <property type="term" value="P:methylation"/>
    <property type="evidence" value="ECO:0007669"/>
    <property type="project" value="UniProtKB-KW"/>
</dbReference>
<gene>
    <name evidence="5" type="ORF">CSTERTH_08930</name>
</gene>
<dbReference type="InterPro" id="IPR029063">
    <property type="entry name" value="SAM-dependent_MTases_sf"/>
</dbReference>
<dbReference type="GO" id="GO:0046872">
    <property type="term" value="F:metal ion binding"/>
    <property type="evidence" value="ECO:0007669"/>
    <property type="project" value="UniProtKB-KW"/>
</dbReference>
<dbReference type="InterPro" id="IPR025714">
    <property type="entry name" value="Methyltranfer_dom"/>
</dbReference>
<dbReference type="InterPro" id="IPR016718">
    <property type="entry name" value="rRNA_m1G-MeTrfase_A_prd"/>
</dbReference>
<accession>A0A1B1YEE9</accession>
<keyword evidence="1" id="KW-0479">Metal-binding</keyword>
<evidence type="ECO:0000313" key="6">
    <source>
        <dbReference type="Proteomes" id="UP000092971"/>
    </source>
</evidence>
<feature type="binding site" evidence="1">
    <location>
        <position position="28"/>
    </location>
    <ligand>
        <name>Zn(2+)</name>
        <dbReference type="ChEBI" id="CHEBI:29105"/>
    </ligand>
</feature>
<evidence type="ECO:0000256" key="2">
    <source>
        <dbReference type="PIRSR" id="PIRSR018249-2"/>
    </source>
</evidence>
<name>A0A1B1YEE9_THEST</name>
<proteinExistence type="predicted"/>
<feature type="binding site" evidence="1">
    <location>
        <position position="8"/>
    </location>
    <ligand>
        <name>Zn(2+)</name>
        <dbReference type="ChEBI" id="CHEBI:29105"/>
    </ligand>
</feature>
<feature type="binding site" evidence="2">
    <location>
        <begin position="96"/>
        <end position="97"/>
    </location>
    <ligand>
        <name>S-adenosyl-L-methionine</name>
        <dbReference type="ChEBI" id="CHEBI:59789"/>
    </ligand>
</feature>